<dbReference type="RefSeq" id="WP_007413375.1">
    <property type="nucleotide sequence ID" value="NZ_ABOX02000004.1"/>
</dbReference>
<keyword evidence="2" id="KW-1185">Reference proteome</keyword>
<dbReference type="STRING" id="320771.Cflav_PD5130"/>
<dbReference type="EMBL" id="ABOX02000004">
    <property type="protein sequence ID" value="EEF62495.1"/>
    <property type="molecule type" value="Genomic_DNA"/>
</dbReference>
<gene>
    <name evidence="1" type="ORF">Cflav_PD5130</name>
</gene>
<evidence type="ECO:0000313" key="2">
    <source>
        <dbReference type="Proteomes" id="UP000003688"/>
    </source>
</evidence>
<name>B9XC27_PEDPL</name>
<organism evidence="1 2">
    <name type="scientific">Pedosphaera parvula (strain Ellin514)</name>
    <dbReference type="NCBI Taxonomy" id="320771"/>
    <lineage>
        <taxon>Bacteria</taxon>
        <taxon>Pseudomonadati</taxon>
        <taxon>Verrucomicrobiota</taxon>
        <taxon>Pedosphaerae</taxon>
        <taxon>Pedosphaerales</taxon>
        <taxon>Pedosphaeraceae</taxon>
        <taxon>Pedosphaera</taxon>
    </lineage>
</organism>
<proteinExistence type="predicted"/>
<protein>
    <submittedName>
        <fullName evidence="1">Uncharacterized protein</fullName>
    </submittedName>
</protein>
<sequence length="247" mass="27835">MGTSFQPGDIARAFASRRGWKISKLNILVEGEHEQRYFSLADRLYRQKENKALISTQISIFPTGIGDDGGAFGLQRDFHPLRAIMDVDLSADGKRACYAVALFDDDMPGRRGCNSLTGQHLTYRKWRDVFLLQRLLPRSTRSPEQMQKLVDEANQPWRGIDCEIEDLISIDLLSEFLKGNHKAAEREPQEVAGSVRCSLTSAGKAQYVRFVEDNALLADVRCLVDFLKSMRYHLGLEPDGDTMPPAV</sequence>
<reference evidence="1 2" key="1">
    <citation type="journal article" date="2011" name="J. Bacteriol.">
        <title>Genome sequence of 'Pedosphaera parvula' Ellin514, an aerobic Verrucomicrobial isolate from pasture soil.</title>
        <authorList>
            <person name="Kant R."/>
            <person name="van Passel M.W."/>
            <person name="Sangwan P."/>
            <person name="Palva A."/>
            <person name="Lucas S."/>
            <person name="Copeland A."/>
            <person name="Lapidus A."/>
            <person name="Glavina Del Rio T."/>
            <person name="Dalin E."/>
            <person name="Tice H."/>
            <person name="Bruce D."/>
            <person name="Goodwin L."/>
            <person name="Pitluck S."/>
            <person name="Chertkov O."/>
            <person name="Larimer F.W."/>
            <person name="Land M.L."/>
            <person name="Hauser L."/>
            <person name="Brettin T.S."/>
            <person name="Detter J.C."/>
            <person name="Han S."/>
            <person name="de Vos W.M."/>
            <person name="Janssen P.H."/>
            <person name="Smidt H."/>
        </authorList>
    </citation>
    <scope>NUCLEOTIDE SEQUENCE [LARGE SCALE GENOMIC DNA]</scope>
    <source>
        <strain evidence="1 2">Ellin514</strain>
    </source>
</reference>
<dbReference type="OrthoDB" id="7821985at2"/>
<dbReference type="AlphaFoldDB" id="B9XC27"/>
<dbReference type="Proteomes" id="UP000003688">
    <property type="component" value="Unassembled WGS sequence"/>
</dbReference>
<evidence type="ECO:0000313" key="1">
    <source>
        <dbReference type="EMBL" id="EEF62495.1"/>
    </source>
</evidence>
<accession>B9XC27</accession>
<comment type="caution">
    <text evidence="1">The sequence shown here is derived from an EMBL/GenBank/DDBJ whole genome shotgun (WGS) entry which is preliminary data.</text>
</comment>